<organism evidence="1">
    <name type="scientific">marine sediment metagenome</name>
    <dbReference type="NCBI Taxonomy" id="412755"/>
    <lineage>
        <taxon>unclassified sequences</taxon>
        <taxon>metagenomes</taxon>
        <taxon>ecological metagenomes</taxon>
    </lineage>
</organism>
<name>X1VG04_9ZZZZ</name>
<accession>X1VG04</accession>
<feature type="non-terminal residue" evidence="1">
    <location>
        <position position="1"/>
    </location>
</feature>
<dbReference type="AlphaFoldDB" id="X1VG04"/>
<reference evidence="1" key="1">
    <citation type="journal article" date="2014" name="Front. Microbiol.">
        <title>High frequency of phylogenetically diverse reductive dehalogenase-homologous genes in deep subseafloor sedimentary metagenomes.</title>
        <authorList>
            <person name="Kawai M."/>
            <person name="Futagami T."/>
            <person name="Toyoda A."/>
            <person name="Takaki Y."/>
            <person name="Nishi S."/>
            <person name="Hori S."/>
            <person name="Arai W."/>
            <person name="Tsubouchi T."/>
            <person name="Morono Y."/>
            <person name="Uchiyama I."/>
            <person name="Ito T."/>
            <person name="Fujiyama A."/>
            <person name="Inagaki F."/>
            <person name="Takami H."/>
        </authorList>
    </citation>
    <scope>NUCLEOTIDE SEQUENCE</scope>
    <source>
        <strain evidence="1">Expedition CK06-06</strain>
    </source>
</reference>
<gene>
    <name evidence="1" type="ORF">S12H4_41354</name>
</gene>
<protein>
    <submittedName>
        <fullName evidence="1">Uncharacterized protein</fullName>
    </submittedName>
</protein>
<evidence type="ECO:0000313" key="1">
    <source>
        <dbReference type="EMBL" id="GAJ05935.1"/>
    </source>
</evidence>
<comment type="caution">
    <text evidence="1">The sequence shown here is derived from an EMBL/GenBank/DDBJ whole genome shotgun (WGS) entry which is preliminary data.</text>
</comment>
<dbReference type="EMBL" id="BARW01025196">
    <property type="protein sequence ID" value="GAJ05935.1"/>
    <property type="molecule type" value="Genomic_DNA"/>
</dbReference>
<sequence>GDGKVILESLPVREPSDNRLYVRIKKRWKRVGYVRGDKGIKFDESFEKYLRKEKKRG</sequence>
<proteinExistence type="predicted"/>